<evidence type="ECO:0000256" key="2">
    <source>
        <dbReference type="ARBA" id="ARBA00004477"/>
    </source>
</evidence>
<keyword evidence="11" id="KW-1185">Reference proteome</keyword>
<organism evidence="10 11">
    <name type="scientific">Cylicocyclus nassatus</name>
    <name type="common">Nematode worm</name>
    <dbReference type="NCBI Taxonomy" id="53992"/>
    <lineage>
        <taxon>Eukaryota</taxon>
        <taxon>Metazoa</taxon>
        <taxon>Ecdysozoa</taxon>
        <taxon>Nematoda</taxon>
        <taxon>Chromadorea</taxon>
        <taxon>Rhabditida</taxon>
        <taxon>Rhabditina</taxon>
        <taxon>Rhabditomorpha</taxon>
        <taxon>Strongyloidea</taxon>
        <taxon>Strongylidae</taxon>
        <taxon>Cylicocyclus</taxon>
    </lineage>
</organism>
<dbReference type="PANTHER" id="PTHR12692">
    <property type="entry name" value="DOLICHYL-DIPHOSPHOOLIGOSACCHARIDE--PROTEIN GLYCOSYLTRANSFERASE-RELATED"/>
    <property type="match status" value="1"/>
</dbReference>
<comment type="similarity">
    <text evidence="3">Belongs to the OST3/OST6 family.</text>
</comment>
<dbReference type="EMBL" id="CATQJL010000223">
    <property type="protein sequence ID" value="CAJ0599590.1"/>
    <property type="molecule type" value="Genomic_DNA"/>
</dbReference>
<sequence>MKIARETYYREYLRYRTFIGVICLCITFAFLSGQMWNHIRRPPLNVFNQHTRETKYIHRSPRRQYLGESYVVFASYAAITIGFILINEFLPSNTVQRKAKKKISAPKWSFYVNKNTLLVYFGLVMSVAFFLLMSSMLCSKNRKYSYCVGSF</sequence>
<evidence type="ECO:0000313" key="10">
    <source>
        <dbReference type="EMBL" id="CAJ0599590.1"/>
    </source>
</evidence>
<feature type="transmembrane region" description="Helical" evidence="9">
    <location>
        <begin position="65"/>
        <end position="86"/>
    </location>
</feature>
<keyword evidence="8 9" id="KW-0472">Membrane</keyword>
<dbReference type="Pfam" id="PF04756">
    <property type="entry name" value="OST3_OST6"/>
    <property type="match status" value="1"/>
</dbReference>
<dbReference type="AlphaFoldDB" id="A0AA36GWE3"/>
<comment type="function">
    <text evidence="1">Subunit of the oligosaccharyl transferase (OST) complex that catalyzes the initial transfer of a defined glycan (Glc(3)Man(9)GlcNAc(2) in eukaryotes) from the lipid carrier dolichol-pyrophosphate to an asparagine residue within an Asn-X-Ser/Thr consensus motif in nascent polypeptide chains, the first step in protein N-glycosylation. N-glycosylation occurs cotranslationally and the complex associates with the Sec61 complex at the channel-forming translocon complex that mediates protein translocation across the endoplasmic reticulum (ER). All subunits are required for a maximal enzyme activity.</text>
</comment>
<evidence type="ECO:0000256" key="8">
    <source>
        <dbReference type="ARBA" id="ARBA00023136"/>
    </source>
</evidence>
<evidence type="ECO:0000256" key="6">
    <source>
        <dbReference type="ARBA" id="ARBA00022824"/>
    </source>
</evidence>
<evidence type="ECO:0000256" key="3">
    <source>
        <dbReference type="ARBA" id="ARBA00009561"/>
    </source>
</evidence>
<feature type="transmembrane region" description="Helical" evidence="9">
    <location>
        <begin position="12"/>
        <end position="31"/>
    </location>
</feature>
<name>A0AA36GWE3_CYLNA</name>
<evidence type="ECO:0000256" key="9">
    <source>
        <dbReference type="SAM" id="Phobius"/>
    </source>
</evidence>
<evidence type="ECO:0000256" key="4">
    <source>
        <dbReference type="ARBA" id="ARBA00022692"/>
    </source>
</evidence>
<dbReference type="GO" id="GO:0018279">
    <property type="term" value="P:protein N-linked glycosylation via asparagine"/>
    <property type="evidence" value="ECO:0007669"/>
    <property type="project" value="TreeGrafter"/>
</dbReference>
<keyword evidence="5" id="KW-0732">Signal</keyword>
<dbReference type="Proteomes" id="UP001176961">
    <property type="component" value="Unassembled WGS sequence"/>
</dbReference>
<dbReference type="InterPro" id="IPR021149">
    <property type="entry name" value="OligosaccharylTrfase_OST3/OST6"/>
</dbReference>
<evidence type="ECO:0000313" key="11">
    <source>
        <dbReference type="Proteomes" id="UP001176961"/>
    </source>
</evidence>
<evidence type="ECO:0000256" key="5">
    <source>
        <dbReference type="ARBA" id="ARBA00022729"/>
    </source>
</evidence>
<dbReference type="GO" id="GO:0008250">
    <property type="term" value="C:oligosaccharyltransferase complex"/>
    <property type="evidence" value="ECO:0007669"/>
    <property type="project" value="TreeGrafter"/>
</dbReference>
<accession>A0AA36GWE3</accession>
<keyword evidence="4 9" id="KW-0812">Transmembrane</keyword>
<keyword evidence="6" id="KW-0256">Endoplasmic reticulum</keyword>
<reference evidence="10" key="1">
    <citation type="submission" date="2023-07" db="EMBL/GenBank/DDBJ databases">
        <authorList>
            <consortium name="CYATHOMIX"/>
        </authorList>
    </citation>
    <scope>NUCLEOTIDE SEQUENCE</scope>
    <source>
        <strain evidence="10">N/A</strain>
    </source>
</reference>
<evidence type="ECO:0000256" key="7">
    <source>
        <dbReference type="ARBA" id="ARBA00022989"/>
    </source>
</evidence>
<proteinExistence type="inferred from homology"/>
<feature type="transmembrane region" description="Helical" evidence="9">
    <location>
        <begin position="117"/>
        <end position="138"/>
    </location>
</feature>
<comment type="subcellular location">
    <subcellularLocation>
        <location evidence="2">Endoplasmic reticulum membrane</location>
        <topology evidence="2">Multi-pass membrane protein</topology>
    </subcellularLocation>
</comment>
<keyword evidence="7 9" id="KW-1133">Transmembrane helix</keyword>
<gene>
    <name evidence="10" type="ORF">CYNAS_LOCUS11573</name>
</gene>
<evidence type="ECO:0000256" key="1">
    <source>
        <dbReference type="ARBA" id="ARBA00002791"/>
    </source>
</evidence>
<comment type="caution">
    <text evidence="10">The sequence shown here is derived from an EMBL/GenBank/DDBJ whole genome shotgun (WGS) entry which is preliminary data.</text>
</comment>
<protein>
    <submittedName>
        <fullName evidence="10">Uncharacterized protein</fullName>
    </submittedName>
</protein>
<dbReference type="PANTHER" id="PTHR12692:SF0">
    <property type="entry name" value="GH11935P"/>
    <property type="match status" value="1"/>
</dbReference>